<name>A0A8S9U3L2_PHYIN</name>
<proteinExistence type="predicted"/>
<evidence type="ECO:0000313" key="3">
    <source>
        <dbReference type="Proteomes" id="UP000704712"/>
    </source>
</evidence>
<evidence type="ECO:0000313" key="2">
    <source>
        <dbReference type="EMBL" id="KAF4135675.1"/>
    </source>
</evidence>
<protein>
    <submittedName>
        <fullName evidence="2">Uncharacterized protein</fullName>
    </submittedName>
</protein>
<gene>
    <name evidence="2" type="ORF">GN958_ATG15137</name>
</gene>
<dbReference type="InterPro" id="IPR011333">
    <property type="entry name" value="SKP1/BTB/POZ_sf"/>
</dbReference>
<evidence type="ECO:0000256" key="1">
    <source>
        <dbReference type="SAM" id="MobiDB-lite"/>
    </source>
</evidence>
<dbReference type="SUPFAM" id="SSF54695">
    <property type="entry name" value="POZ domain"/>
    <property type="match status" value="1"/>
</dbReference>
<dbReference type="AlphaFoldDB" id="A0A8S9U3L2"/>
<dbReference type="Proteomes" id="UP000704712">
    <property type="component" value="Unassembled WGS sequence"/>
</dbReference>
<reference evidence="2" key="1">
    <citation type="submission" date="2020-03" db="EMBL/GenBank/DDBJ databases">
        <title>Hybrid Assembly of Korean Phytophthora infestans isolates.</title>
        <authorList>
            <person name="Prokchorchik M."/>
            <person name="Lee Y."/>
            <person name="Seo J."/>
            <person name="Cho J.-H."/>
            <person name="Park Y.-E."/>
            <person name="Jang D.-C."/>
            <person name="Im J.-S."/>
            <person name="Choi J.-G."/>
            <person name="Park H.-J."/>
            <person name="Lee G.-B."/>
            <person name="Lee Y.-G."/>
            <person name="Hong S.-Y."/>
            <person name="Cho K."/>
            <person name="Sohn K.H."/>
        </authorList>
    </citation>
    <scope>NUCLEOTIDE SEQUENCE</scope>
    <source>
        <strain evidence="2">KR_2_A2</strain>
    </source>
</reference>
<sequence length="411" mass="47293">MELVRDGLQAPLSAVATSSSSSWQRPVLPEASQAPPDVMLHVGGCIFALHEEVLRLRWPWLHLQLQRFREHKNGSYTAIFSRYTLQLASSDPSKEHKEATKRCPFQTITLSKPLLYTRCFAAAHQRMNVDAEYSSSSDDEQLVQDNEMDGTGKKRRRKETVHRNNNWHTRWLHTKRPKSLFDSDMEIPDTSNTRVTSNVLHVELVGASAIAMVPVIEYVYTFKVRLLHNSSARETLLLSEWVGMGDRLRYCCLKAAVRQVTLDTWMELLVSSAALSKKEMRNNLSERLIDFLYGLQPVQYQDAMDKIQTTWIQAINDHDIVVRAVFALIKNVRLVGFWRNLLDALTTWLKRRFDSPQLPSLRTIHQHFAKDWEPYVELSRVECFTNTPTAVPVPLHVALFEFGDFVLQAGF</sequence>
<accession>A0A8S9U3L2</accession>
<dbReference type="EMBL" id="JAACNO010002079">
    <property type="protein sequence ID" value="KAF4135675.1"/>
    <property type="molecule type" value="Genomic_DNA"/>
</dbReference>
<comment type="caution">
    <text evidence="2">The sequence shown here is derived from an EMBL/GenBank/DDBJ whole genome shotgun (WGS) entry which is preliminary data.</text>
</comment>
<feature type="region of interest" description="Disordered" evidence="1">
    <location>
        <begin position="132"/>
        <end position="161"/>
    </location>
</feature>
<feature type="compositionally biased region" description="Acidic residues" evidence="1">
    <location>
        <begin position="137"/>
        <end position="148"/>
    </location>
</feature>
<organism evidence="2 3">
    <name type="scientific">Phytophthora infestans</name>
    <name type="common">Potato late blight agent</name>
    <name type="synonym">Botrytis infestans</name>
    <dbReference type="NCBI Taxonomy" id="4787"/>
    <lineage>
        <taxon>Eukaryota</taxon>
        <taxon>Sar</taxon>
        <taxon>Stramenopiles</taxon>
        <taxon>Oomycota</taxon>
        <taxon>Peronosporomycetes</taxon>
        <taxon>Peronosporales</taxon>
        <taxon>Peronosporaceae</taxon>
        <taxon>Phytophthora</taxon>
    </lineage>
</organism>